<dbReference type="PANTHER" id="PTHR43827">
    <property type="entry name" value="2,5-DIKETO-D-GLUCONIC ACID REDUCTASE"/>
    <property type="match status" value="1"/>
</dbReference>
<dbReference type="PROSITE" id="PS00062">
    <property type="entry name" value="ALDOKETO_REDUCTASE_2"/>
    <property type="match status" value="1"/>
</dbReference>
<dbReference type="InterPro" id="IPR018170">
    <property type="entry name" value="Aldo/ket_reductase_CS"/>
</dbReference>
<dbReference type="PROSITE" id="PS00063">
    <property type="entry name" value="ALDOKETO_REDUCTASE_3"/>
    <property type="match status" value="1"/>
</dbReference>
<sequence length="294" mass="31462">MTNPRTHPGGSTTMTSSGQLTLTNGVQIPTLGFGTWQIPDGAAAYDAVSAALAAGYRHIDTARAYGNESSVGRAIADSGLAREDVFVTTKLPAEIKDHDAAATSLQESLAALGLAYVDLYLIHAPWPWAQMGADHATGNALAWAAMEGAHEHRLARAIGVSNFAVSDLEKLIAASRLKPQVNQIKFYIGNTQDEITRYCQTHDILVEGFSPLATGSILSNADVLDVARTYDRSVAQLCIRYVQQRGVVPLPKTTTPSRMVENADLGFTITDEHMALLDGLTDTATEHHGPKPRA</sequence>
<dbReference type="EMBL" id="BKAL01000002">
    <property type="protein sequence ID" value="GEP67840.1"/>
    <property type="molecule type" value="Genomic_DNA"/>
</dbReference>
<evidence type="ECO:0000256" key="3">
    <source>
        <dbReference type="ARBA" id="ARBA00023002"/>
    </source>
</evidence>
<dbReference type="PROSITE" id="PS00798">
    <property type="entry name" value="ALDOKETO_REDUCTASE_1"/>
    <property type="match status" value="1"/>
</dbReference>
<feature type="active site" description="Proton donor" evidence="4">
    <location>
        <position position="65"/>
    </location>
</feature>
<evidence type="ECO:0000256" key="2">
    <source>
        <dbReference type="ARBA" id="ARBA00022857"/>
    </source>
</evidence>
<accession>A0A512P9H5</accession>
<evidence type="ECO:0000256" key="1">
    <source>
        <dbReference type="ARBA" id="ARBA00007905"/>
    </source>
</evidence>
<evidence type="ECO:0000256" key="4">
    <source>
        <dbReference type="PIRSR" id="PIRSR000097-1"/>
    </source>
</evidence>
<comment type="caution">
    <text evidence="8">The sequence shown here is derived from an EMBL/GenBank/DDBJ whole genome shotgun (WGS) entry which is preliminary data.</text>
</comment>
<organism evidence="8 9">
    <name type="scientific">Cellulomonas soli</name>
    <dbReference type="NCBI Taxonomy" id="931535"/>
    <lineage>
        <taxon>Bacteria</taxon>
        <taxon>Bacillati</taxon>
        <taxon>Actinomycetota</taxon>
        <taxon>Actinomycetes</taxon>
        <taxon>Micrococcales</taxon>
        <taxon>Cellulomonadaceae</taxon>
        <taxon>Cellulomonas</taxon>
    </lineage>
</organism>
<evidence type="ECO:0000313" key="8">
    <source>
        <dbReference type="EMBL" id="GEP67840.1"/>
    </source>
</evidence>
<dbReference type="Pfam" id="PF00248">
    <property type="entry name" value="Aldo_ket_red"/>
    <property type="match status" value="1"/>
</dbReference>
<dbReference type="Gene3D" id="3.20.20.100">
    <property type="entry name" value="NADP-dependent oxidoreductase domain"/>
    <property type="match status" value="1"/>
</dbReference>
<feature type="domain" description="NADP-dependent oxidoreductase" evidence="7">
    <location>
        <begin position="31"/>
        <end position="280"/>
    </location>
</feature>
<evidence type="ECO:0000256" key="6">
    <source>
        <dbReference type="PIRSR" id="PIRSR000097-3"/>
    </source>
</evidence>
<dbReference type="Proteomes" id="UP000321798">
    <property type="component" value="Unassembled WGS sequence"/>
</dbReference>
<dbReference type="CDD" id="cd19071">
    <property type="entry name" value="AKR_AKR1-5-like"/>
    <property type="match status" value="1"/>
</dbReference>
<dbReference type="InterPro" id="IPR023210">
    <property type="entry name" value="NADP_OxRdtase_dom"/>
</dbReference>
<keyword evidence="9" id="KW-1185">Reference proteome</keyword>
<dbReference type="PANTHER" id="PTHR43827:SF3">
    <property type="entry name" value="NADP-DEPENDENT OXIDOREDUCTASE DOMAIN-CONTAINING PROTEIN"/>
    <property type="match status" value="1"/>
</dbReference>
<feature type="site" description="Lowers pKa of active site Tyr" evidence="6">
    <location>
        <position position="90"/>
    </location>
</feature>
<keyword evidence="3" id="KW-0560">Oxidoreductase</keyword>
<dbReference type="InterPro" id="IPR020471">
    <property type="entry name" value="AKR"/>
</dbReference>
<proteinExistence type="inferred from homology"/>
<keyword evidence="2" id="KW-0521">NADP</keyword>
<evidence type="ECO:0000313" key="9">
    <source>
        <dbReference type="Proteomes" id="UP000321798"/>
    </source>
</evidence>
<protein>
    <submittedName>
        <fullName evidence="8">2,5-diketo-D-gluconic acid reductase</fullName>
    </submittedName>
</protein>
<dbReference type="PIRSF" id="PIRSF000097">
    <property type="entry name" value="AKR"/>
    <property type="match status" value="1"/>
</dbReference>
<comment type="similarity">
    <text evidence="1">Belongs to the aldo/keto reductase family.</text>
</comment>
<evidence type="ECO:0000256" key="5">
    <source>
        <dbReference type="PIRSR" id="PIRSR000097-2"/>
    </source>
</evidence>
<dbReference type="GO" id="GO:0016616">
    <property type="term" value="F:oxidoreductase activity, acting on the CH-OH group of donors, NAD or NADP as acceptor"/>
    <property type="evidence" value="ECO:0007669"/>
    <property type="project" value="UniProtKB-ARBA"/>
</dbReference>
<dbReference type="InterPro" id="IPR036812">
    <property type="entry name" value="NAD(P)_OxRdtase_dom_sf"/>
</dbReference>
<gene>
    <name evidence="8" type="ORF">CSO01_05550</name>
</gene>
<dbReference type="FunFam" id="3.20.20.100:FF:000002">
    <property type="entry name" value="2,5-diketo-D-gluconic acid reductase A"/>
    <property type="match status" value="1"/>
</dbReference>
<dbReference type="PRINTS" id="PR00069">
    <property type="entry name" value="ALDKETRDTASE"/>
</dbReference>
<dbReference type="AlphaFoldDB" id="A0A512P9H5"/>
<dbReference type="SUPFAM" id="SSF51430">
    <property type="entry name" value="NAD(P)-linked oxidoreductase"/>
    <property type="match status" value="1"/>
</dbReference>
<name>A0A512P9H5_9CELL</name>
<evidence type="ECO:0000259" key="7">
    <source>
        <dbReference type="Pfam" id="PF00248"/>
    </source>
</evidence>
<reference evidence="8 9" key="1">
    <citation type="submission" date="2019-07" db="EMBL/GenBank/DDBJ databases">
        <title>Whole genome shotgun sequence of Cellulomonas soli NBRC 109434.</title>
        <authorList>
            <person name="Hosoyama A."/>
            <person name="Uohara A."/>
            <person name="Ohji S."/>
            <person name="Ichikawa N."/>
        </authorList>
    </citation>
    <scope>NUCLEOTIDE SEQUENCE [LARGE SCALE GENOMIC DNA]</scope>
    <source>
        <strain evidence="8 9">NBRC 109434</strain>
    </source>
</reference>
<feature type="binding site" evidence="5">
    <location>
        <position position="123"/>
    </location>
    <ligand>
        <name>substrate</name>
    </ligand>
</feature>